<evidence type="ECO:0000259" key="1">
    <source>
        <dbReference type="Pfam" id="PF13924"/>
    </source>
</evidence>
<organism evidence="2">
    <name type="scientific">Bradyrhizobium sp. LLZ17</name>
    <dbReference type="NCBI Taxonomy" id="3239388"/>
    <lineage>
        <taxon>Bacteria</taxon>
        <taxon>Pseudomonadati</taxon>
        <taxon>Pseudomonadota</taxon>
        <taxon>Alphaproteobacteria</taxon>
        <taxon>Hyphomicrobiales</taxon>
        <taxon>Nitrobacteraceae</taxon>
        <taxon>Bradyrhizobium</taxon>
    </lineage>
</organism>
<feature type="domain" description="Lipocalin-like" evidence="1">
    <location>
        <begin position="36"/>
        <end position="128"/>
    </location>
</feature>
<evidence type="ECO:0000313" key="2">
    <source>
        <dbReference type="EMBL" id="XDV55364.1"/>
    </source>
</evidence>
<dbReference type="RefSeq" id="WP_369719815.1">
    <property type="nucleotide sequence ID" value="NZ_CP165734.1"/>
</dbReference>
<reference evidence="2" key="1">
    <citation type="submission" date="2024-08" db="EMBL/GenBank/DDBJ databases">
        <authorList>
            <person name="Chaddad Z."/>
            <person name="Lamrabet M."/>
            <person name="Bouhnik O."/>
            <person name="Alami S."/>
            <person name="Wipf D."/>
            <person name="Courty P.E."/>
            <person name="Missbah El Idrissi M."/>
        </authorList>
    </citation>
    <scope>NUCLEOTIDE SEQUENCE</scope>
    <source>
        <strain evidence="2">LLZ17</strain>
    </source>
</reference>
<dbReference type="InterPro" id="IPR024311">
    <property type="entry name" value="Lipocalin-like"/>
</dbReference>
<accession>A0AB39XCW2</accession>
<dbReference type="AlphaFoldDB" id="A0AB39XCW2"/>
<name>A0AB39XCW2_9BRAD</name>
<gene>
    <name evidence="2" type="ORF">AB8Z38_21465</name>
</gene>
<dbReference type="EMBL" id="CP165734">
    <property type="protein sequence ID" value="XDV55364.1"/>
    <property type="molecule type" value="Genomic_DNA"/>
</dbReference>
<protein>
    <submittedName>
        <fullName evidence="2">Lipocalin-like domain-containing protein</fullName>
    </submittedName>
</protein>
<sequence>MNLRVIFTTCIIAAFGSSMMPFDALGQKQSLKEQLVGTWMLLSWEQKKADGSKVERYGTSPTGMAIFDAGGKYIITVMQSDRSKYASNALWQATPEENKETADGTITYFGTYSLREAESSIAIHVERQFLSKLEWHGPEALFHHCWRPADIDRSSTGWRRSGRGLEASKLIGLSACGPLTGPPRRTGHLRFRRQTDLLSFARLIGFTGHAPSSPFPFARTPCGLRCGSGRGSRA</sequence>
<proteinExistence type="predicted"/>
<dbReference type="Pfam" id="PF13924">
    <property type="entry name" value="Lipocalin_5"/>
    <property type="match status" value="1"/>
</dbReference>